<dbReference type="RefSeq" id="XP_024575403.1">
    <property type="nucleotide sequence ID" value="XM_024724536.1"/>
</dbReference>
<dbReference type="GeneID" id="36404154"/>
<dbReference type="Proteomes" id="UP000054928">
    <property type="component" value="Unassembled WGS sequence"/>
</dbReference>
<organism evidence="1 2">
    <name type="scientific">Plasmopara halstedii</name>
    <name type="common">Downy mildew of sunflower</name>
    <dbReference type="NCBI Taxonomy" id="4781"/>
    <lineage>
        <taxon>Eukaryota</taxon>
        <taxon>Sar</taxon>
        <taxon>Stramenopiles</taxon>
        <taxon>Oomycota</taxon>
        <taxon>Peronosporomycetes</taxon>
        <taxon>Peronosporales</taxon>
        <taxon>Peronosporaceae</taxon>
        <taxon>Plasmopara</taxon>
    </lineage>
</organism>
<evidence type="ECO:0000313" key="2">
    <source>
        <dbReference type="Proteomes" id="UP000054928"/>
    </source>
</evidence>
<keyword evidence="2" id="KW-1185">Reference proteome</keyword>
<dbReference type="EMBL" id="CCYD01000349">
    <property type="protein sequence ID" value="CEG39034.1"/>
    <property type="molecule type" value="Genomic_DNA"/>
</dbReference>
<protein>
    <submittedName>
        <fullName evidence="1">Uncharacterized protein</fullName>
    </submittedName>
</protein>
<dbReference type="AlphaFoldDB" id="A0A0P1AF54"/>
<sequence length="71" mass="8257">MDRSENSLRGVTNDDCRINDLLQLCGRKDAVRHRAYYPVFNTITSKQVGQKVDFTHTNNVDNFPLKHSLHR</sequence>
<evidence type="ECO:0000313" key="1">
    <source>
        <dbReference type="EMBL" id="CEG39034.1"/>
    </source>
</evidence>
<reference evidence="2" key="1">
    <citation type="submission" date="2014-09" db="EMBL/GenBank/DDBJ databases">
        <authorList>
            <person name="Sharma Rahul"/>
            <person name="Thines Marco"/>
        </authorList>
    </citation>
    <scope>NUCLEOTIDE SEQUENCE [LARGE SCALE GENOMIC DNA]</scope>
</reference>
<name>A0A0P1AF54_PLAHL</name>
<accession>A0A0P1AF54</accession>
<proteinExistence type="predicted"/>